<dbReference type="EMBL" id="ALYM01000001">
    <property type="protein sequence ID" value="EMG26050.1"/>
    <property type="molecule type" value="Genomic_DNA"/>
</dbReference>
<comment type="caution">
    <text evidence="1">The sequence shown here is derived from an EMBL/GenBank/DDBJ whole genome shotgun (WGS) entry which is preliminary data.</text>
</comment>
<gene>
    <name evidence="1" type="ORF">SPJ1_0012</name>
</gene>
<proteinExistence type="predicted"/>
<evidence type="ECO:0000313" key="1">
    <source>
        <dbReference type="EMBL" id="EMG26050.1"/>
    </source>
</evidence>
<evidence type="ECO:0000313" key="2">
    <source>
        <dbReference type="Proteomes" id="UP000011769"/>
    </source>
</evidence>
<organism evidence="1 2">
    <name type="scientific">Streptococcus parauberis KRS-02083</name>
    <dbReference type="NCBI Taxonomy" id="1207545"/>
    <lineage>
        <taxon>Bacteria</taxon>
        <taxon>Bacillati</taxon>
        <taxon>Bacillota</taxon>
        <taxon>Bacilli</taxon>
        <taxon>Lactobacillales</taxon>
        <taxon>Streptococcaceae</taxon>
        <taxon>Streptococcus</taxon>
    </lineage>
</organism>
<sequence>MKLSLVFLIITFSPEFTLGDLIDFGGAFLGVIGAFLVARYSEKKLKERELKEKEPVLRIGAIQESIEGYKQGFDLSDEGIELKDIKSKFSELSIPIANLGITPITDIVYYSYIQNYSEIVEKSQLGNNDLKFSQIGNDNSEKYELGLLYRVGNSINKFSFKNEKYVTTIPYLFPKETDDIFFQKDIVAILGYYFSEIYPTIPVPEIIINVNFTDYLGIKQTQEFILKLERNLSNFVLSSKEDNENYTNISFRLIGKLKRSLKN</sequence>
<accession>A0ABP2T067</accession>
<dbReference type="RefSeq" id="WP_004234227.1">
    <property type="nucleotide sequence ID" value="NZ_ALYM01000001.1"/>
</dbReference>
<reference evidence="1 2" key="1">
    <citation type="journal article" date="2013" name="PLoS ONE">
        <title>Comparative Genomic Characterization of Three Streptococcus parauberis Strains in Fish Pathogen, as Assessed by Wide-Genome Analyses.</title>
        <authorList>
            <person name="Nho S.W."/>
            <person name="Hikima J."/>
            <person name="Park S.B."/>
            <person name="Jang H.B."/>
            <person name="Cha I.S."/>
            <person name="Yasuike M."/>
            <person name="Nakamura Y."/>
            <person name="Fujiwara A."/>
            <person name="Sano M."/>
            <person name="Kanai K."/>
            <person name="Kondo H."/>
            <person name="Hirono I."/>
            <person name="Takeyama H."/>
            <person name="Aoki T."/>
            <person name="Jung T.S."/>
        </authorList>
    </citation>
    <scope>NUCLEOTIDE SEQUENCE [LARGE SCALE GENOMIC DNA]</scope>
    <source>
        <strain evidence="1 2">KRS-02083</strain>
    </source>
</reference>
<protein>
    <submittedName>
        <fullName evidence="1">Uncharacterized protein</fullName>
    </submittedName>
</protein>
<name>A0ABP2T067_9STRE</name>
<keyword evidence="2" id="KW-1185">Reference proteome</keyword>
<dbReference type="Proteomes" id="UP000011769">
    <property type="component" value="Unassembled WGS sequence"/>
</dbReference>